<protein>
    <submittedName>
        <fullName evidence="1">Trypsin-like peptidase</fullName>
    </submittedName>
</protein>
<evidence type="ECO:0000313" key="2">
    <source>
        <dbReference type="Proteomes" id="UP000241808"/>
    </source>
</evidence>
<evidence type="ECO:0000313" key="1">
    <source>
        <dbReference type="EMBL" id="PTM51502.1"/>
    </source>
</evidence>
<dbReference type="SUPFAM" id="SSF50494">
    <property type="entry name" value="Trypsin-like serine proteases"/>
    <property type="match status" value="1"/>
</dbReference>
<name>A0A2T4YYC3_9HYPH</name>
<dbReference type="Proteomes" id="UP000241808">
    <property type="component" value="Unassembled WGS sequence"/>
</dbReference>
<dbReference type="PANTHER" id="PTHR14389">
    <property type="entry name" value="SI:CH1073-475A24.1"/>
    <property type="match status" value="1"/>
</dbReference>
<dbReference type="AlphaFoldDB" id="A0A2T4YYC3"/>
<organism evidence="1 2">
    <name type="scientific">Phreatobacter oligotrophus</name>
    <dbReference type="NCBI Taxonomy" id="1122261"/>
    <lineage>
        <taxon>Bacteria</taxon>
        <taxon>Pseudomonadati</taxon>
        <taxon>Pseudomonadota</taxon>
        <taxon>Alphaproteobacteria</taxon>
        <taxon>Hyphomicrobiales</taxon>
        <taxon>Phreatobacteraceae</taxon>
        <taxon>Phreatobacter</taxon>
    </lineage>
</organism>
<dbReference type="InterPro" id="IPR009003">
    <property type="entry name" value="Peptidase_S1_PA"/>
</dbReference>
<dbReference type="Gene3D" id="2.40.10.10">
    <property type="entry name" value="Trypsin-like serine proteases"/>
    <property type="match status" value="2"/>
</dbReference>
<accession>A0A2T4YYC3</accession>
<keyword evidence="2" id="KW-1185">Reference proteome</keyword>
<comment type="caution">
    <text evidence="1">The sequence shown here is derived from an EMBL/GenBank/DDBJ whole genome shotgun (WGS) entry which is preliminary data.</text>
</comment>
<sequence>MRQDLREAIAGIRPRIQDFAKVENARVKVIHGDGPEPSIGPTKDGLGQDFHELVELQKITNPSIPMINGRVWAKRLYDNLCRVCQIEVDQVARGTGFLVGPNAVLTNWHVVENAAPQSIRCRFDYAIDMAGAARDGTVVELSDPGIVLSSPYWANEKKGLRTPGGAPPDCLDFALLHINRDQLRRPEPRPALDELPTPEERGFVQIPANPIMPNAGHPLIILQHPQGLPVQAALDTSGAIGWELSDQNGNLYWTGPENTRFRYRTNTMGGSSGSPCFSMDWKLVALHHMGHTGSALAPVANQGVPVGLIRKKIVEAGFESYLS</sequence>
<gene>
    <name evidence="1" type="ORF">C8P69_110170</name>
</gene>
<proteinExistence type="predicted"/>
<dbReference type="Pfam" id="PF13365">
    <property type="entry name" value="Trypsin_2"/>
    <property type="match status" value="1"/>
</dbReference>
<dbReference type="EMBL" id="PZZL01000010">
    <property type="protein sequence ID" value="PTM51502.1"/>
    <property type="molecule type" value="Genomic_DNA"/>
</dbReference>
<dbReference type="InterPro" id="IPR043504">
    <property type="entry name" value="Peptidase_S1_PA_chymotrypsin"/>
</dbReference>
<reference evidence="1 2" key="1">
    <citation type="submission" date="2018-04" db="EMBL/GenBank/DDBJ databases">
        <title>Genomic Encyclopedia of Archaeal and Bacterial Type Strains, Phase II (KMG-II): from individual species to whole genera.</title>
        <authorList>
            <person name="Goeker M."/>
        </authorList>
    </citation>
    <scope>NUCLEOTIDE SEQUENCE [LARGE SCALE GENOMIC DNA]</scope>
    <source>
        <strain evidence="1 2">DSM 25521</strain>
    </source>
</reference>
<dbReference type="PANTHER" id="PTHR14389:SF3">
    <property type="entry name" value="PROTEIN FAM111A-LIKE"/>
    <property type="match status" value="1"/>
</dbReference>